<dbReference type="OrthoDB" id="407146at2759"/>
<dbReference type="AlphaFoldDB" id="A0A1L9VQ97"/>
<evidence type="ECO:0000313" key="6">
    <source>
        <dbReference type="Proteomes" id="UP000184300"/>
    </source>
</evidence>
<accession>A0A1L9VQ97</accession>
<evidence type="ECO:0000313" key="5">
    <source>
        <dbReference type="EMBL" id="OJJ86064.1"/>
    </source>
</evidence>
<dbReference type="GeneID" id="34462421"/>
<sequence>MGDPGLGLSQIRGIEQTTLPTEAEVSVLVTGFGPFKAYAANASNLISSSLPSSFTLPSAVPSSAPREGLVPTSRRVSIHVHPTPIPVAYSTIREIVPAILDEYAKNHSGRRPDIVIHMGIAATRDCYSVETQAHRDAYHLSDITGRSGFLDGEMHWRQLGLPPILRAGCATDVRTTVNAPAMEIPDTAFGSKSQQAVQRHAHPRPPDDHFVDIWKTFAPPGADLRISKDAGRYACEFILYTSLAQAFQEGRDRNVAFFHVPPSCNDEDIEYGRNVAIAFIKALVTSWFGEKARDT</sequence>
<evidence type="ECO:0000256" key="4">
    <source>
        <dbReference type="ARBA" id="ARBA00022807"/>
    </source>
</evidence>
<keyword evidence="4" id="KW-0788">Thiol protease</keyword>
<dbReference type="PANTHER" id="PTHR23402:SF1">
    <property type="entry name" value="PYROGLUTAMYL-PEPTIDASE I"/>
    <property type="match status" value="1"/>
</dbReference>
<keyword evidence="2" id="KW-0645">Protease</keyword>
<dbReference type="VEuPathDB" id="FungiDB:ASPGLDRAFT_45075"/>
<reference evidence="6" key="1">
    <citation type="journal article" date="2017" name="Genome Biol.">
        <title>Comparative genomics reveals high biological diversity and specific adaptations in the industrially and medically important fungal genus Aspergillus.</title>
        <authorList>
            <person name="de Vries R.P."/>
            <person name="Riley R."/>
            <person name="Wiebenga A."/>
            <person name="Aguilar-Osorio G."/>
            <person name="Amillis S."/>
            <person name="Uchima C.A."/>
            <person name="Anderluh G."/>
            <person name="Asadollahi M."/>
            <person name="Askin M."/>
            <person name="Barry K."/>
            <person name="Battaglia E."/>
            <person name="Bayram O."/>
            <person name="Benocci T."/>
            <person name="Braus-Stromeyer S.A."/>
            <person name="Caldana C."/>
            <person name="Canovas D."/>
            <person name="Cerqueira G.C."/>
            <person name="Chen F."/>
            <person name="Chen W."/>
            <person name="Choi C."/>
            <person name="Clum A."/>
            <person name="Dos Santos R.A."/>
            <person name="Damasio A.R."/>
            <person name="Diallinas G."/>
            <person name="Emri T."/>
            <person name="Fekete E."/>
            <person name="Flipphi M."/>
            <person name="Freyberg S."/>
            <person name="Gallo A."/>
            <person name="Gournas C."/>
            <person name="Habgood R."/>
            <person name="Hainaut M."/>
            <person name="Harispe M.L."/>
            <person name="Henrissat B."/>
            <person name="Hilden K.S."/>
            <person name="Hope R."/>
            <person name="Hossain A."/>
            <person name="Karabika E."/>
            <person name="Karaffa L."/>
            <person name="Karanyi Z."/>
            <person name="Krasevec N."/>
            <person name="Kuo A."/>
            <person name="Kusch H."/>
            <person name="LaButti K."/>
            <person name="Lagendijk E.L."/>
            <person name="Lapidus A."/>
            <person name="Levasseur A."/>
            <person name="Lindquist E."/>
            <person name="Lipzen A."/>
            <person name="Logrieco A.F."/>
            <person name="MacCabe A."/>
            <person name="Maekelae M.R."/>
            <person name="Malavazi I."/>
            <person name="Melin P."/>
            <person name="Meyer V."/>
            <person name="Mielnichuk N."/>
            <person name="Miskei M."/>
            <person name="Molnar A.P."/>
            <person name="Mule G."/>
            <person name="Ngan C.Y."/>
            <person name="Orejas M."/>
            <person name="Orosz E."/>
            <person name="Ouedraogo J.P."/>
            <person name="Overkamp K.M."/>
            <person name="Park H.-S."/>
            <person name="Perrone G."/>
            <person name="Piumi F."/>
            <person name="Punt P.J."/>
            <person name="Ram A.F."/>
            <person name="Ramon A."/>
            <person name="Rauscher S."/>
            <person name="Record E."/>
            <person name="Riano-Pachon D.M."/>
            <person name="Robert V."/>
            <person name="Roehrig J."/>
            <person name="Ruller R."/>
            <person name="Salamov A."/>
            <person name="Salih N.S."/>
            <person name="Samson R.A."/>
            <person name="Sandor E."/>
            <person name="Sanguinetti M."/>
            <person name="Schuetze T."/>
            <person name="Sepcic K."/>
            <person name="Shelest E."/>
            <person name="Sherlock G."/>
            <person name="Sophianopoulou V."/>
            <person name="Squina F.M."/>
            <person name="Sun H."/>
            <person name="Susca A."/>
            <person name="Todd R.B."/>
            <person name="Tsang A."/>
            <person name="Unkles S.E."/>
            <person name="van de Wiele N."/>
            <person name="van Rossen-Uffink D."/>
            <person name="Oliveira J.V."/>
            <person name="Vesth T.C."/>
            <person name="Visser J."/>
            <person name="Yu J.-H."/>
            <person name="Zhou M."/>
            <person name="Andersen M.R."/>
            <person name="Archer D.B."/>
            <person name="Baker S.E."/>
            <person name="Benoit I."/>
            <person name="Brakhage A.A."/>
            <person name="Braus G.H."/>
            <person name="Fischer R."/>
            <person name="Frisvad J.C."/>
            <person name="Goldman G.H."/>
            <person name="Houbraken J."/>
            <person name="Oakley B."/>
            <person name="Pocsi I."/>
            <person name="Scazzocchio C."/>
            <person name="Seiboth B."/>
            <person name="vanKuyk P.A."/>
            <person name="Wortman J."/>
            <person name="Dyer P.S."/>
            <person name="Grigoriev I.V."/>
        </authorList>
    </citation>
    <scope>NUCLEOTIDE SEQUENCE [LARGE SCALE GENOMIC DNA]</scope>
    <source>
        <strain evidence="6">CBS 516.65</strain>
    </source>
</reference>
<protein>
    <recommendedName>
        <fullName evidence="7">Pyroglutamyl-peptidase I</fullName>
    </recommendedName>
</protein>
<keyword evidence="3" id="KW-0378">Hydrolase</keyword>
<evidence type="ECO:0000256" key="2">
    <source>
        <dbReference type="ARBA" id="ARBA00022670"/>
    </source>
</evidence>
<gene>
    <name evidence="5" type="ORF">ASPGLDRAFT_45075</name>
</gene>
<dbReference type="SUPFAM" id="SSF53182">
    <property type="entry name" value="Pyrrolidone carboxyl peptidase (pyroglutamate aminopeptidase)"/>
    <property type="match status" value="1"/>
</dbReference>
<name>A0A1L9VQ97_ASPGL</name>
<comment type="similarity">
    <text evidence="1">Belongs to the peptidase C15 family.</text>
</comment>
<evidence type="ECO:0008006" key="7">
    <source>
        <dbReference type="Google" id="ProtNLM"/>
    </source>
</evidence>
<evidence type="ECO:0000256" key="1">
    <source>
        <dbReference type="ARBA" id="ARBA00006641"/>
    </source>
</evidence>
<evidence type="ECO:0000256" key="3">
    <source>
        <dbReference type="ARBA" id="ARBA00022801"/>
    </source>
</evidence>
<dbReference type="InterPro" id="IPR016125">
    <property type="entry name" value="Peptidase_C15-like"/>
</dbReference>
<dbReference type="RefSeq" id="XP_022402758.1">
    <property type="nucleotide sequence ID" value="XM_022546160.1"/>
</dbReference>
<dbReference type="PANTHER" id="PTHR23402">
    <property type="entry name" value="PROTEASE FAMILY C15 PYROGLUTAMYL-PEPTIDASE I-RELATED"/>
    <property type="match status" value="1"/>
</dbReference>
<dbReference type="GO" id="GO:0006508">
    <property type="term" value="P:proteolysis"/>
    <property type="evidence" value="ECO:0007669"/>
    <property type="project" value="UniProtKB-KW"/>
</dbReference>
<dbReference type="EMBL" id="KV878893">
    <property type="protein sequence ID" value="OJJ86064.1"/>
    <property type="molecule type" value="Genomic_DNA"/>
</dbReference>
<proteinExistence type="inferred from homology"/>
<dbReference type="Proteomes" id="UP000184300">
    <property type="component" value="Unassembled WGS sequence"/>
</dbReference>
<dbReference type="Gene3D" id="3.40.630.20">
    <property type="entry name" value="Peptidase C15, pyroglutamyl peptidase I-like"/>
    <property type="match status" value="1"/>
</dbReference>
<dbReference type="InterPro" id="IPR036440">
    <property type="entry name" value="Peptidase_C15-like_sf"/>
</dbReference>
<dbReference type="GO" id="GO:0008234">
    <property type="term" value="F:cysteine-type peptidase activity"/>
    <property type="evidence" value="ECO:0007669"/>
    <property type="project" value="UniProtKB-KW"/>
</dbReference>
<keyword evidence="6" id="KW-1185">Reference proteome</keyword>
<organism evidence="5 6">
    <name type="scientific">Aspergillus glaucus CBS 516.65</name>
    <dbReference type="NCBI Taxonomy" id="1160497"/>
    <lineage>
        <taxon>Eukaryota</taxon>
        <taxon>Fungi</taxon>
        <taxon>Dikarya</taxon>
        <taxon>Ascomycota</taxon>
        <taxon>Pezizomycotina</taxon>
        <taxon>Eurotiomycetes</taxon>
        <taxon>Eurotiomycetidae</taxon>
        <taxon>Eurotiales</taxon>
        <taxon>Aspergillaceae</taxon>
        <taxon>Aspergillus</taxon>
        <taxon>Aspergillus subgen. Aspergillus</taxon>
    </lineage>
</organism>